<keyword evidence="3" id="KW-1185">Reference proteome</keyword>
<dbReference type="AlphaFoldDB" id="A0A7Y0HC78"/>
<comment type="caution">
    <text evidence="2">The sequence shown here is derived from an EMBL/GenBank/DDBJ whole genome shotgun (WGS) entry which is preliminary data.</text>
</comment>
<evidence type="ECO:0000313" key="2">
    <source>
        <dbReference type="EMBL" id="NMM42320.1"/>
    </source>
</evidence>
<dbReference type="Proteomes" id="UP000570493">
    <property type="component" value="Unassembled WGS sequence"/>
</dbReference>
<evidence type="ECO:0000256" key="1">
    <source>
        <dbReference type="SAM" id="Phobius"/>
    </source>
</evidence>
<reference evidence="2" key="1">
    <citation type="submission" date="2020-04" db="EMBL/GenBank/DDBJ databases">
        <title>Genome Sequencing for Pseudoaltermonas arctica.</title>
        <authorList>
            <person name="Elkins N.S."/>
        </authorList>
    </citation>
    <scope>NUCLEOTIDE SEQUENCE [LARGE SCALE GENOMIC DNA]</scope>
    <source>
        <strain evidence="2">NEC-BIFX-2020_0012</strain>
    </source>
</reference>
<evidence type="ECO:0000313" key="3">
    <source>
        <dbReference type="Proteomes" id="UP000570493"/>
    </source>
</evidence>
<name>A0A7Y0HC78_9GAMM</name>
<proteinExistence type="predicted"/>
<feature type="transmembrane region" description="Helical" evidence="1">
    <location>
        <begin position="56"/>
        <end position="76"/>
    </location>
</feature>
<protein>
    <submittedName>
        <fullName evidence="2">Uncharacterized protein</fullName>
    </submittedName>
</protein>
<accession>A0A7Y0HC78</accession>
<feature type="transmembrane region" description="Helical" evidence="1">
    <location>
        <begin position="110"/>
        <end position="129"/>
    </location>
</feature>
<organism evidence="2 3">
    <name type="scientific">Pseudoalteromonas arctica</name>
    <dbReference type="NCBI Taxonomy" id="394751"/>
    <lineage>
        <taxon>Bacteria</taxon>
        <taxon>Pseudomonadati</taxon>
        <taxon>Pseudomonadota</taxon>
        <taxon>Gammaproteobacteria</taxon>
        <taxon>Alteromonadales</taxon>
        <taxon>Pseudoalteromonadaceae</taxon>
        <taxon>Pseudoalteromonas</taxon>
    </lineage>
</organism>
<sequence length="146" mass="15521">MPLQGKDIEGIHKLADSIRVIEGFTENHGFDGSLLNVKVSSGKPTPIEIKKFDLQLGGFFIAALLALAAVGCNVYYDVTPKVSTLLLLLGIISSGFAVMAAHLKFKNTGATTIITCFLLAVLVIGFEIYTPREVADKAAEKLAPGT</sequence>
<feature type="transmembrane region" description="Helical" evidence="1">
    <location>
        <begin position="82"/>
        <end position="103"/>
    </location>
</feature>
<dbReference type="RefSeq" id="WP_169021234.1">
    <property type="nucleotide sequence ID" value="NZ_JABBMT010000034.1"/>
</dbReference>
<keyword evidence="1" id="KW-0472">Membrane</keyword>
<keyword evidence="1" id="KW-0812">Transmembrane</keyword>
<dbReference type="EMBL" id="JABBMT010000034">
    <property type="protein sequence ID" value="NMM42320.1"/>
    <property type="molecule type" value="Genomic_DNA"/>
</dbReference>
<gene>
    <name evidence="2" type="ORF">HHO47_16195</name>
</gene>
<keyword evidence="1" id="KW-1133">Transmembrane helix</keyword>